<dbReference type="PANTHER" id="PTHR42852">
    <property type="entry name" value="THIOL:DISULFIDE INTERCHANGE PROTEIN DSBE"/>
    <property type="match status" value="1"/>
</dbReference>
<dbReference type="InterPro" id="IPR050553">
    <property type="entry name" value="Thioredoxin_ResA/DsbE_sf"/>
</dbReference>
<dbReference type="SUPFAM" id="SSF52833">
    <property type="entry name" value="Thioredoxin-like"/>
    <property type="match status" value="1"/>
</dbReference>
<keyword evidence="3" id="KW-1185">Reference proteome</keyword>
<dbReference type="Pfam" id="PF08534">
    <property type="entry name" value="Redoxin"/>
    <property type="match status" value="1"/>
</dbReference>
<evidence type="ECO:0000259" key="1">
    <source>
        <dbReference type="PROSITE" id="PS51352"/>
    </source>
</evidence>
<dbReference type="PANTHER" id="PTHR42852:SF17">
    <property type="entry name" value="THIOREDOXIN-LIKE PROTEIN HI_1115"/>
    <property type="match status" value="1"/>
</dbReference>
<evidence type="ECO:0000313" key="3">
    <source>
        <dbReference type="Proteomes" id="UP001595766"/>
    </source>
</evidence>
<dbReference type="CDD" id="cd02966">
    <property type="entry name" value="TlpA_like_family"/>
    <property type="match status" value="1"/>
</dbReference>
<organism evidence="2 3">
    <name type="scientific">Belliella kenyensis</name>
    <dbReference type="NCBI Taxonomy" id="1472724"/>
    <lineage>
        <taxon>Bacteria</taxon>
        <taxon>Pseudomonadati</taxon>
        <taxon>Bacteroidota</taxon>
        <taxon>Cytophagia</taxon>
        <taxon>Cytophagales</taxon>
        <taxon>Cyclobacteriaceae</taxon>
        <taxon>Belliella</taxon>
    </lineage>
</organism>
<dbReference type="InterPro" id="IPR013740">
    <property type="entry name" value="Redoxin"/>
</dbReference>
<sequence>MEKIRMKSFGLLGVSWFLVVAFLATNTNECCAQKRDLRYQGPEVGEKFPDFNFVTIDGDEISLAQMKEKVVVLNGWFVGCTGCKEEEPYLKEITKQFMDSNQVVFVGLAMSSPNRIRNYLSKRGDYGYLQVSVSRKEMEENFDIILSPSHFIIKNGVLIAKHTGSLVSIVPEYEWFKEEIAKAIDLK</sequence>
<dbReference type="InterPro" id="IPR013766">
    <property type="entry name" value="Thioredoxin_domain"/>
</dbReference>
<accession>A0ABV8EGW5</accession>
<dbReference type="Gene3D" id="3.40.30.10">
    <property type="entry name" value="Glutaredoxin"/>
    <property type="match status" value="1"/>
</dbReference>
<proteinExistence type="predicted"/>
<feature type="domain" description="Thioredoxin" evidence="1">
    <location>
        <begin position="42"/>
        <end position="185"/>
    </location>
</feature>
<dbReference type="RefSeq" id="WP_241295545.1">
    <property type="nucleotide sequence ID" value="NZ_JAKZGR010000009.1"/>
</dbReference>
<name>A0ABV8EGW5_9BACT</name>
<dbReference type="PROSITE" id="PS51352">
    <property type="entry name" value="THIOREDOXIN_2"/>
    <property type="match status" value="1"/>
</dbReference>
<dbReference type="InterPro" id="IPR036249">
    <property type="entry name" value="Thioredoxin-like_sf"/>
</dbReference>
<reference evidence="3" key="1">
    <citation type="journal article" date="2019" name="Int. J. Syst. Evol. Microbiol.">
        <title>The Global Catalogue of Microorganisms (GCM) 10K type strain sequencing project: providing services to taxonomists for standard genome sequencing and annotation.</title>
        <authorList>
            <consortium name="The Broad Institute Genomics Platform"/>
            <consortium name="The Broad Institute Genome Sequencing Center for Infectious Disease"/>
            <person name="Wu L."/>
            <person name="Ma J."/>
        </authorList>
    </citation>
    <scope>NUCLEOTIDE SEQUENCE [LARGE SCALE GENOMIC DNA]</scope>
    <source>
        <strain evidence="3">CECT 8551</strain>
    </source>
</reference>
<dbReference type="EMBL" id="JBHSAV010000005">
    <property type="protein sequence ID" value="MFC3975287.1"/>
    <property type="molecule type" value="Genomic_DNA"/>
</dbReference>
<gene>
    <name evidence="2" type="ORF">ACFOUP_02745</name>
</gene>
<dbReference type="Proteomes" id="UP001595766">
    <property type="component" value="Unassembled WGS sequence"/>
</dbReference>
<protein>
    <submittedName>
        <fullName evidence="2">TlpA family protein disulfide reductase</fullName>
    </submittedName>
</protein>
<comment type="caution">
    <text evidence="2">The sequence shown here is derived from an EMBL/GenBank/DDBJ whole genome shotgun (WGS) entry which is preliminary data.</text>
</comment>
<evidence type="ECO:0000313" key="2">
    <source>
        <dbReference type="EMBL" id="MFC3975287.1"/>
    </source>
</evidence>